<feature type="non-terminal residue" evidence="5">
    <location>
        <position position="245"/>
    </location>
</feature>
<dbReference type="GO" id="GO:0005524">
    <property type="term" value="F:ATP binding"/>
    <property type="evidence" value="ECO:0007669"/>
    <property type="project" value="UniProtKB-KW"/>
</dbReference>
<dbReference type="GO" id="GO:0006000">
    <property type="term" value="P:fructose metabolic process"/>
    <property type="evidence" value="ECO:0007669"/>
    <property type="project" value="InterPro"/>
</dbReference>
<feature type="region of interest" description="Disordered" evidence="3">
    <location>
        <begin position="136"/>
        <end position="157"/>
    </location>
</feature>
<gene>
    <name evidence="5" type="ORF">HANVADRAFT_12944</name>
</gene>
<dbReference type="SUPFAM" id="SSF52540">
    <property type="entry name" value="P-loop containing nucleoside triphosphate hydrolases"/>
    <property type="match status" value="1"/>
</dbReference>
<evidence type="ECO:0000313" key="5">
    <source>
        <dbReference type="EMBL" id="OBA25483.1"/>
    </source>
</evidence>
<dbReference type="PANTHER" id="PTHR10606">
    <property type="entry name" value="6-PHOSPHOFRUCTO-2-KINASE/FRUCTOSE-2,6-BISPHOSPHATASE"/>
    <property type="match status" value="1"/>
</dbReference>
<dbReference type="GO" id="GO:0006003">
    <property type="term" value="P:fructose 2,6-bisphosphate metabolic process"/>
    <property type="evidence" value="ECO:0007669"/>
    <property type="project" value="InterPro"/>
</dbReference>
<evidence type="ECO:0000313" key="6">
    <source>
        <dbReference type="Proteomes" id="UP000092321"/>
    </source>
</evidence>
<keyword evidence="2" id="KW-0067">ATP-binding</keyword>
<dbReference type="InterPro" id="IPR027417">
    <property type="entry name" value="P-loop_NTPase"/>
</dbReference>
<name>A0A1B7T9U5_9ASCO</name>
<protein>
    <recommendedName>
        <fullName evidence="4">6-phosphofructo-2-kinase domain-containing protein</fullName>
    </recommendedName>
</protein>
<proteinExistence type="predicted"/>
<organism evidence="5 6">
    <name type="scientific">Hanseniaspora valbyensis NRRL Y-1626</name>
    <dbReference type="NCBI Taxonomy" id="766949"/>
    <lineage>
        <taxon>Eukaryota</taxon>
        <taxon>Fungi</taxon>
        <taxon>Dikarya</taxon>
        <taxon>Ascomycota</taxon>
        <taxon>Saccharomycotina</taxon>
        <taxon>Saccharomycetes</taxon>
        <taxon>Saccharomycodales</taxon>
        <taxon>Saccharomycodaceae</taxon>
        <taxon>Hanseniaspora</taxon>
    </lineage>
</organism>
<dbReference type="AlphaFoldDB" id="A0A1B7T9U5"/>
<dbReference type="PIRSF" id="PIRSF000709">
    <property type="entry name" value="6PFK_2-Ptase"/>
    <property type="match status" value="1"/>
</dbReference>
<dbReference type="EMBL" id="LXPE01000089">
    <property type="protein sequence ID" value="OBA25483.1"/>
    <property type="molecule type" value="Genomic_DNA"/>
</dbReference>
<dbReference type="GO" id="GO:0004331">
    <property type="term" value="F:fructose-2,6-bisphosphate 2-phosphatase activity"/>
    <property type="evidence" value="ECO:0007669"/>
    <property type="project" value="TreeGrafter"/>
</dbReference>
<comment type="caution">
    <text evidence="5">The sequence shown here is derived from an EMBL/GenBank/DDBJ whole genome shotgun (WGS) entry which is preliminary data.</text>
</comment>
<evidence type="ECO:0000259" key="4">
    <source>
        <dbReference type="Pfam" id="PF01591"/>
    </source>
</evidence>
<keyword evidence="1" id="KW-0547">Nucleotide-binding</keyword>
<dbReference type="GO" id="GO:0003873">
    <property type="term" value="F:6-phosphofructo-2-kinase activity"/>
    <property type="evidence" value="ECO:0007669"/>
    <property type="project" value="InterPro"/>
</dbReference>
<dbReference type="PANTHER" id="PTHR10606:SF1">
    <property type="entry name" value="6-PHOSPHOFRUCTO-2-KINASE 2"/>
    <property type="match status" value="1"/>
</dbReference>
<reference evidence="6" key="1">
    <citation type="journal article" date="2016" name="Proc. Natl. Acad. Sci. U.S.A.">
        <title>Comparative genomics of biotechnologically important yeasts.</title>
        <authorList>
            <person name="Riley R."/>
            <person name="Haridas S."/>
            <person name="Wolfe K.H."/>
            <person name="Lopes M.R."/>
            <person name="Hittinger C.T."/>
            <person name="Goeker M."/>
            <person name="Salamov A.A."/>
            <person name="Wisecaver J.H."/>
            <person name="Long T.M."/>
            <person name="Calvey C.H."/>
            <person name="Aerts A.L."/>
            <person name="Barry K.W."/>
            <person name="Choi C."/>
            <person name="Clum A."/>
            <person name="Coughlan A.Y."/>
            <person name="Deshpande S."/>
            <person name="Douglass A.P."/>
            <person name="Hanson S.J."/>
            <person name="Klenk H.-P."/>
            <person name="LaButti K.M."/>
            <person name="Lapidus A."/>
            <person name="Lindquist E.A."/>
            <person name="Lipzen A.M."/>
            <person name="Meier-Kolthoff J.P."/>
            <person name="Ohm R.A."/>
            <person name="Otillar R.P."/>
            <person name="Pangilinan J.L."/>
            <person name="Peng Y."/>
            <person name="Rokas A."/>
            <person name="Rosa C.A."/>
            <person name="Scheuner C."/>
            <person name="Sibirny A.A."/>
            <person name="Slot J.C."/>
            <person name="Stielow J.B."/>
            <person name="Sun H."/>
            <person name="Kurtzman C.P."/>
            <person name="Blackwell M."/>
            <person name="Grigoriev I.V."/>
            <person name="Jeffries T.W."/>
        </authorList>
    </citation>
    <scope>NUCLEOTIDE SEQUENCE [LARGE SCALE GENOMIC DNA]</scope>
    <source>
        <strain evidence="6">NRRL Y-1626</strain>
    </source>
</reference>
<accession>A0A1B7T9U5</accession>
<feature type="domain" description="6-phosphofructo-2-kinase" evidence="4">
    <location>
        <begin position="7"/>
        <end position="227"/>
    </location>
</feature>
<dbReference type="Proteomes" id="UP000092321">
    <property type="component" value="Unassembled WGS sequence"/>
</dbReference>
<keyword evidence="6" id="KW-1185">Reference proteome</keyword>
<evidence type="ECO:0000256" key="1">
    <source>
        <dbReference type="ARBA" id="ARBA00022741"/>
    </source>
</evidence>
<feature type="non-terminal residue" evidence="5">
    <location>
        <position position="1"/>
    </location>
</feature>
<sequence length="245" mass="28838">TPQLKPKEKVKYVFILSGLPASGKKNTPVQIKEYENDGDDPKSLNIEIFNAGKIRRSDSYNRTKKMYLMANNSNDDLFSPKNKSKKDVFAKLTLDSLFKSLRGGKGLDMAIFDATNSTRERRRFVIEEIAKQQRELTKEMKQKQQMNMSDDDEEDEEDENVELKIVPVFLQIMCTNKEFIRYNIYNKSFNDDYYDKPFDFAIKDFSKRVLYYSQQYCPITQEEVNDLEKLMHENGSHSDLYYINL</sequence>
<evidence type="ECO:0000256" key="3">
    <source>
        <dbReference type="SAM" id="MobiDB-lite"/>
    </source>
</evidence>
<dbReference type="InterPro" id="IPR003094">
    <property type="entry name" value="6Pfruct_kin"/>
</dbReference>
<dbReference type="OrthoDB" id="3972530at2759"/>
<evidence type="ECO:0000256" key="2">
    <source>
        <dbReference type="ARBA" id="ARBA00022840"/>
    </source>
</evidence>
<dbReference type="InterPro" id="IPR013079">
    <property type="entry name" value="6Phosfructo_kin"/>
</dbReference>
<dbReference type="Pfam" id="PF01591">
    <property type="entry name" value="6PF2K"/>
    <property type="match status" value="1"/>
</dbReference>
<dbReference type="GO" id="GO:0005829">
    <property type="term" value="C:cytosol"/>
    <property type="evidence" value="ECO:0007669"/>
    <property type="project" value="TreeGrafter"/>
</dbReference>
<dbReference type="Gene3D" id="3.40.50.300">
    <property type="entry name" value="P-loop containing nucleotide triphosphate hydrolases"/>
    <property type="match status" value="1"/>
</dbReference>